<sequence>MSLRLAVFDVDGTLIDSRSSIFRAAVEAAHASNIDPPTYDQVRAIVGVSLFDALAMMRPDLDNETIAAYTHEFQQAFLRFHADPDFSEDLYLDAEETLRALKAEGWLIGMATGNSRRGVTRTVAKHGWDDLFDVTFCADDGPSKPHPHMLQRNLDALGVATHEAVMIGDASHDMKMARSACVRAVGVSWGFHTVEELQLAGAHDIVHDFTELKALLNDFNPEVLPEAKRASY</sequence>
<dbReference type="NCBIfam" id="TIGR01549">
    <property type="entry name" value="HAD-SF-IA-v1"/>
    <property type="match status" value="1"/>
</dbReference>
<dbReference type="Gene3D" id="1.10.150.240">
    <property type="entry name" value="Putative phosphatase, domain 2"/>
    <property type="match status" value="1"/>
</dbReference>
<dbReference type="SFLD" id="SFLDG01129">
    <property type="entry name" value="C1.5:_HAD__Beta-PGM__Phosphata"/>
    <property type="match status" value="1"/>
</dbReference>
<dbReference type="PANTHER" id="PTHR43434">
    <property type="entry name" value="PHOSPHOGLYCOLATE PHOSPHATASE"/>
    <property type="match status" value="1"/>
</dbReference>
<dbReference type="InterPro" id="IPR050155">
    <property type="entry name" value="HAD-like_hydrolase_sf"/>
</dbReference>
<dbReference type="STRING" id="260084.SAMN02927928_2342"/>
<dbReference type="InterPro" id="IPR041492">
    <property type="entry name" value="HAD_2"/>
</dbReference>
<dbReference type="GO" id="GO:0006281">
    <property type="term" value="P:DNA repair"/>
    <property type="evidence" value="ECO:0007669"/>
    <property type="project" value="TreeGrafter"/>
</dbReference>
<dbReference type="InterPro" id="IPR006439">
    <property type="entry name" value="HAD-SF_hydro_IA"/>
</dbReference>
<evidence type="ECO:0000313" key="1">
    <source>
        <dbReference type="EMBL" id="SCW62971.1"/>
    </source>
</evidence>
<dbReference type="PANTHER" id="PTHR43434:SF24">
    <property type="entry name" value="HYDROLASE-RELATED"/>
    <property type="match status" value="1"/>
</dbReference>
<dbReference type="Proteomes" id="UP000199150">
    <property type="component" value="Unassembled WGS sequence"/>
</dbReference>
<dbReference type="SUPFAM" id="SSF56784">
    <property type="entry name" value="HAD-like"/>
    <property type="match status" value="1"/>
</dbReference>
<gene>
    <name evidence="1" type="ORF">SAMN02927928_2342</name>
</gene>
<protein>
    <submittedName>
        <fullName evidence="1">Phosphoglycolate phosphatase</fullName>
    </submittedName>
</protein>
<dbReference type="SFLD" id="SFLDG01135">
    <property type="entry name" value="C1.5.6:_HAD__Beta-PGM__Phospha"/>
    <property type="match status" value="1"/>
</dbReference>
<organism evidence="1 2">
    <name type="scientific">Asticcacaulis taihuensis</name>
    <dbReference type="NCBI Taxonomy" id="260084"/>
    <lineage>
        <taxon>Bacteria</taxon>
        <taxon>Pseudomonadati</taxon>
        <taxon>Pseudomonadota</taxon>
        <taxon>Alphaproteobacteria</taxon>
        <taxon>Caulobacterales</taxon>
        <taxon>Caulobacteraceae</taxon>
        <taxon>Asticcacaulis</taxon>
    </lineage>
</organism>
<name>A0A1G4S1V0_9CAUL</name>
<dbReference type="Gene3D" id="3.40.50.1000">
    <property type="entry name" value="HAD superfamily/HAD-like"/>
    <property type="match status" value="1"/>
</dbReference>
<dbReference type="Pfam" id="PF13419">
    <property type="entry name" value="HAD_2"/>
    <property type="match status" value="1"/>
</dbReference>
<accession>A0A1G4S1V0</accession>
<evidence type="ECO:0000313" key="2">
    <source>
        <dbReference type="Proteomes" id="UP000199150"/>
    </source>
</evidence>
<proteinExistence type="predicted"/>
<dbReference type="NCBIfam" id="TIGR01509">
    <property type="entry name" value="HAD-SF-IA-v3"/>
    <property type="match status" value="1"/>
</dbReference>
<dbReference type="InterPro" id="IPR023198">
    <property type="entry name" value="PGP-like_dom2"/>
</dbReference>
<dbReference type="EMBL" id="FMTS01000003">
    <property type="protein sequence ID" value="SCW62971.1"/>
    <property type="molecule type" value="Genomic_DNA"/>
</dbReference>
<dbReference type="GO" id="GO:0005829">
    <property type="term" value="C:cytosol"/>
    <property type="evidence" value="ECO:0007669"/>
    <property type="project" value="TreeGrafter"/>
</dbReference>
<dbReference type="SFLD" id="SFLDS00003">
    <property type="entry name" value="Haloacid_Dehalogenase"/>
    <property type="match status" value="1"/>
</dbReference>
<dbReference type="InterPro" id="IPR036412">
    <property type="entry name" value="HAD-like_sf"/>
</dbReference>
<reference evidence="2" key="1">
    <citation type="submission" date="2016-10" db="EMBL/GenBank/DDBJ databases">
        <authorList>
            <person name="Varghese N."/>
            <person name="Submissions S."/>
        </authorList>
    </citation>
    <scope>NUCLEOTIDE SEQUENCE [LARGE SCALE GENOMIC DNA]</scope>
    <source>
        <strain evidence="2">CGMCC 1.3431</strain>
    </source>
</reference>
<keyword evidence="2" id="KW-1185">Reference proteome</keyword>
<dbReference type="OrthoDB" id="9793014at2"/>
<dbReference type="InterPro" id="IPR023214">
    <property type="entry name" value="HAD_sf"/>
</dbReference>
<dbReference type="AlphaFoldDB" id="A0A1G4S1V0"/>
<dbReference type="RefSeq" id="WP_090647998.1">
    <property type="nucleotide sequence ID" value="NZ_CBCRYE010000001.1"/>
</dbReference>
<dbReference type="GO" id="GO:0008967">
    <property type="term" value="F:phosphoglycolate phosphatase activity"/>
    <property type="evidence" value="ECO:0007669"/>
    <property type="project" value="TreeGrafter"/>
</dbReference>